<accession>A0A4Y2KRK0</accession>
<comment type="caution">
    <text evidence="1">The sequence shown here is derived from an EMBL/GenBank/DDBJ whole genome shotgun (WGS) entry which is preliminary data.</text>
</comment>
<sequence length="95" mass="10605">MSSFLERCFSNSLHDGFLQISTKSSYPISSRRRGACFTNLSQDERGSRRVVSRTVHHIPVVSALCGGTRNHQGQCDQQCHDFGGSPHVKLLLNCR</sequence>
<dbReference type="Proteomes" id="UP000499080">
    <property type="component" value="Unassembled WGS sequence"/>
</dbReference>
<evidence type="ECO:0000313" key="2">
    <source>
        <dbReference type="Proteomes" id="UP000499080"/>
    </source>
</evidence>
<dbReference type="OrthoDB" id="10505245at2759"/>
<proteinExistence type="predicted"/>
<dbReference type="AlphaFoldDB" id="A0A4Y2KRK0"/>
<reference evidence="1 2" key="1">
    <citation type="journal article" date="2019" name="Sci. Rep.">
        <title>Orb-weaving spider Araneus ventricosus genome elucidates the spidroin gene catalogue.</title>
        <authorList>
            <person name="Kono N."/>
            <person name="Nakamura H."/>
            <person name="Ohtoshi R."/>
            <person name="Moran D.A.P."/>
            <person name="Shinohara A."/>
            <person name="Yoshida Y."/>
            <person name="Fujiwara M."/>
            <person name="Mori M."/>
            <person name="Tomita M."/>
            <person name="Arakawa K."/>
        </authorList>
    </citation>
    <scope>NUCLEOTIDE SEQUENCE [LARGE SCALE GENOMIC DNA]</scope>
</reference>
<evidence type="ECO:0000313" key="1">
    <source>
        <dbReference type="EMBL" id="GBN04287.1"/>
    </source>
</evidence>
<organism evidence="1 2">
    <name type="scientific">Araneus ventricosus</name>
    <name type="common">Orbweaver spider</name>
    <name type="synonym">Epeira ventricosa</name>
    <dbReference type="NCBI Taxonomy" id="182803"/>
    <lineage>
        <taxon>Eukaryota</taxon>
        <taxon>Metazoa</taxon>
        <taxon>Ecdysozoa</taxon>
        <taxon>Arthropoda</taxon>
        <taxon>Chelicerata</taxon>
        <taxon>Arachnida</taxon>
        <taxon>Araneae</taxon>
        <taxon>Araneomorphae</taxon>
        <taxon>Entelegynae</taxon>
        <taxon>Araneoidea</taxon>
        <taxon>Araneidae</taxon>
        <taxon>Araneus</taxon>
    </lineage>
</organism>
<dbReference type="EMBL" id="BGPR01004869">
    <property type="protein sequence ID" value="GBN04287.1"/>
    <property type="molecule type" value="Genomic_DNA"/>
</dbReference>
<gene>
    <name evidence="1" type="ORF">AVEN_47420_1</name>
</gene>
<keyword evidence="2" id="KW-1185">Reference proteome</keyword>
<name>A0A4Y2KRK0_ARAVE</name>
<protein>
    <submittedName>
        <fullName evidence="1">Uncharacterized protein</fullName>
    </submittedName>
</protein>